<gene>
    <name evidence="2" type="ORF">EJ08DRAFT_633988</name>
</gene>
<dbReference type="InterPro" id="IPR055222">
    <property type="entry name" value="PRISE-like_Rossmann-fold"/>
</dbReference>
<evidence type="ECO:0000313" key="2">
    <source>
        <dbReference type="EMBL" id="KAF2430459.1"/>
    </source>
</evidence>
<name>A0A9P4TXL4_9PEZI</name>
<dbReference type="OrthoDB" id="1731983at2759"/>
<dbReference type="Pfam" id="PF22917">
    <property type="entry name" value="PRISE"/>
    <property type="match status" value="1"/>
</dbReference>
<reference evidence="2" key="1">
    <citation type="journal article" date="2020" name="Stud. Mycol.">
        <title>101 Dothideomycetes genomes: a test case for predicting lifestyles and emergence of pathogens.</title>
        <authorList>
            <person name="Haridas S."/>
            <person name="Albert R."/>
            <person name="Binder M."/>
            <person name="Bloem J."/>
            <person name="Labutti K."/>
            <person name="Salamov A."/>
            <person name="Andreopoulos B."/>
            <person name="Baker S."/>
            <person name="Barry K."/>
            <person name="Bills G."/>
            <person name="Bluhm B."/>
            <person name="Cannon C."/>
            <person name="Castanera R."/>
            <person name="Culley D."/>
            <person name="Daum C."/>
            <person name="Ezra D."/>
            <person name="Gonzalez J."/>
            <person name="Henrissat B."/>
            <person name="Kuo A."/>
            <person name="Liang C."/>
            <person name="Lipzen A."/>
            <person name="Lutzoni F."/>
            <person name="Magnuson J."/>
            <person name="Mondo S."/>
            <person name="Nolan M."/>
            <person name="Ohm R."/>
            <person name="Pangilinan J."/>
            <person name="Park H.-J."/>
            <person name="Ramirez L."/>
            <person name="Alfaro M."/>
            <person name="Sun H."/>
            <person name="Tritt A."/>
            <person name="Yoshinaga Y."/>
            <person name="Zwiers L.-H."/>
            <person name="Turgeon B."/>
            <person name="Goodwin S."/>
            <person name="Spatafora J."/>
            <person name="Crous P."/>
            <person name="Grigoriev I."/>
        </authorList>
    </citation>
    <scope>NUCLEOTIDE SEQUENCE</scope>
    <source>
        <strain evidence="2">CBS 130266</strain>
    </source>
</reference>
<comment type="caution">
    <text evidence="2">The sequence shown here is derived from an EMBL/GenBank/DDBJ whole genome shotgun (WGS) entry which is preliminary data.</text>
</comment>
<accession>A0A9P4TXL4</accession>
<dbReference type="Proteomes" id="UP000800235">
    <property type="component" value="Unassembled WGS sequence"/>
</dbReference>
<dbReference type="PANTHER" id="PTHR32487">
    <property type="entry name" value="3-OXO-DELTA(4,5)-STEROID 5-BETA-REDUCTASE"/>
    <property type="match status" value="1"/>
</dbReference>
<dbReference type="CDD" id="cd08948">
    <property type="entry name" value="5beta-POR_like_SDR_a"/>
    <property type="match status" value="1"/>
</dbReference>
<dbReference type="SUPFAM" id="SSF51735">
    <property type="entry name" value="NAD(P)-binding Rossmann-fold domains"/>
    <property type="match status" value="1"/>
</dbReference>
<protein>
    <recommendedName>
        <fullName evidence="1">PRISE-like Rossmann-fold domain-containing protein</fullName>
    </recommendedName>
</protein>
<organism evidence="2 3">
    <name type="scientific">Tothia fuscella</name>
    <dbReference type="NCBI Taxonomy" id="1048955"/>
    <lineage>
        <taxon>Eukaryota</taxon>
        <taxon>Fungi</taxon>
        <taxon>Dikarya</taxon>
        <taxon>Ascomycota</taxon>
        <taxon>Pezizomycotina</taxon>
        <taxon>Dothideomycetes</taxon>
        <taxon>Pleosporomycetidae</taxon>
        <taxon>Venturiales</taxon>
        <taxon>Cylindrosympodiaceae</taxon>
        <taxon>Tothia</taxon>
    </lineage>
</organism>
<dbReference type="EMBL" id="MU007039">
    <property type="protein sequence ID" value="KAF2430459.1"/>
    <property type="molecule type" value="Genomic_DNA"/>
</dbReference>
<dbReference type="InterPro" id="IPR036291">
    <property type="entry name" value="NAD(P)-bd_dom_sf"/>
</dbReference>
<dbReference type="PANTHER" id="PTHR32487:SF8">
    <property type="entry name" value="NAD-DEPENDENT EPIMERASE_DEHYDRATASE DOMAIN-CONTAINING PROTEIN"/>
    <property type="match status" value="1"/>
</dbReference>
<evidence type="ECO:0000259" key="1">
    <source>
        <dbReference type="Pfam" id="PF22917"/>
    </source>
</evidence>
<keyword evidence="3" id="KW-1185">Reference proteome</keyword>
<dbReference type="Gene3D" id="3.40.50.720">
    <property type="entry name" value="NAD(P)-binding Rossmann-like Domain"/>
    <property type="match status" value="1"/>
</dbReference>
<evidence type="ECO:0000313" key="3">
    <source>
        <dbReference type="Proteomes" id="UP000800235"/>
    </source>
</evidence>
<sequence length="392" mass="43790">MAGNHALIFGASGITGWAITNQILKGYPEEGSFSKVTALTNRPLSADATLWPKSDKLQLISGLDLMTKGGQNALNEEMKSKVKDMDTVSHVFFFAYIMDPEPTEEIRINVELLKRAVTACEHLSKKLQFVVLPTGTKAYGVHLIDKFPFGKDLPLKESLPKIPEPYASEMFYYNQTDFLANAAKGKPWTWCEVIPDMIVGFVPNNNIYCLPQAIALYLSLYRYINGKGATVEFPGTAESWAIQSNDSFQDTIAKFALHASLNPKTCGNGERFNTADQQSSWSEKWPIVADFFELKGVAPPEGGSGPQPGDYVQAHLKEWEKMEKEKGLVGGRVGNNRSFGGFPYFIMTMFNFDRQQDLTKSHEAWGKGAEAVDAKKAWWTVFERFREAKIIP</sequence>
<proteinExistence type="predicted"/>
<feature type="domain" description="PRISE-like Rossmann-fold" evidence="1">
    <location>
        <begin position="6"/>
        <end position="392"/>
    </location>
</feature>
<dbReference type="AlphaFoldDB" id="A0A9P4TXL4"/>